<dbReference type="PROSITE" id="PS50827">
    <property type="entry name" value="DDT"/>
    <property type="match status" value="1"/>
</dbReference>
<feature type="compositionally biased region" description="Basic and acidic residues" evidence="8">
    <location>
        <begin position="493"/>
        <end position="533"/>
    </location>
</feature>
<dbReference type="Gene3D" id="3.30.40.10">
    <property type="entry name" value="Zinc/RING finger domain, C3HC4 (zinc finger)"/>
    <property type="match status" value="1"/>
</dbReference>
<dbReference type="Pfam" id="PF15612">
    <property type="entry name" value="WHIM1"/>
    <property type="match status" value="1"/>
</dbReference>
<keyword evidence="7" id="KW-0175">Coiled coil</keyword>
<sequence length="2176" mass="240449">MPGRGGRGRGRPPRAKTPRSANFLRKPTAFGGGFVGDNNNSRSSTPVSNSSASTPTRGQYQRGRRGAADRGRHFIQNLFDEDDELSRDSLGAGSNGPGSEILDDMSNIDGDSDVSYNEEDASDSDFSVESGSTTSNRKVVFFRRPKSPEIPEDIEITTLTLPPSSTDLLIPSEFVMPCMGMYEVLRHFRTIVRLSPFTYEDFCACLLGEEQCNLYSEIHVMLLKAILREEDNNSTTFGPSDTKDSINISYFFNDAMTWPEIARIYLESDRTSISDSSYAIAVLEMPEFPFVSVSDKVKVLQTLIDLFLTTNKVREEILNEGNIHYDDHCRACHKLGDLLCCETCSAVYHLACVEPPMEEVPDDDWHCSVCQAHQVKGVTDCISEAEKSGLLCRQDPIGYDRHGRKYWFLARRIIVESEGQVWYYSTKLQVDELLEVFDKTGWERELSFVISDLYDEIIRQMEVTEQLTAEKCTANKKSAIEVENSNLERVQAERAKRKAEEEEARKKKEEELRLQREEEDRKRREEIEQRLNGDDEAEVLSSMSLQHMSSESSNVTTEIISTSDLGTVSAIETVETTTTTTTKTTTSLRITPSPDKEVVKTIEPGLVKSNEERSDSSGTQMAKSSENKVIVIGSDGKQTPGIMNIQSVCPSNKSGTTFVLLNKEGSQMKISLSQKSMEDKNDESRNDGDSSSQTNGGRMMITRSKTGSLTPKLFSDSIMGTSLKTTTSNVKSLSTNSSEEVLIINKDGEITRVARSKLQTTASIFTQQQYFKLGMDGSYKQYVNQYSTATLALNKHQHNEERDKRRYLSHKFSLTNLSEFRWNGAVNGNKIMTISTLRLSLAQLEGALPSPFLHPNWSLHRQAWMKALHLCSKPEDFANALCILESAIKPVLLLPVWHDNLGHVNLRRITSLDREEIKKKEKEQKKLAEEDVGPVVWIKYTLGLKHQVYKQRGEEYRVTGGQGWVWLRSSWRSAPTSQDSVGLRAAARKLKNKKPKKEENDEKPLNEDVKPDLKDEVFMMDTDVAEVEVKTEEEMKAEAPDMQIDEHKTVVETEVKSEPMDVDSDIVPKSEMEIKSAVGEVDIEQMDSLKKGPMMIRNTQGDFLNGEVKTYSLLTKKCDVDLIDVSKGIEEHTYYPKVTKPYSKLDSLLERRLRLEEIEKRQRDSILQQLQWKLKLEEAKQEHKEVTSSPEKSIIALSRPAVVEKKEAVKEKVIKYGCYSPLCQIGDVLGGQCYSVRCRFETEQEEEDEELDEDEAGEVHMEVDEDEEDKQTEEAKKEAANKTKAEEEEVDILGDKDDDNANKTAAENLNTNNANSAGSVPKPIQPKVVHVPLNNNDSAKSGSASSGIVVKPGLTSPKGKTMISIPGNLAQLIAQKTGQNLTYSQAQAFIRQALEKMSVDDIKAKIPKQRSTKDKVQLLKLAKAATKKKTQKKTSLPILQKFLTPSGTTNLFVLEHWESKKLSRKAGRIEVHGFKYDCKMNNVDWIYPCPRPLFKTAFKYRLNTIKSLSSAALHLRIFWACIRWDDMATKPPAGGTNTISTETEITTTELLKRKDLPPFGLRSEFLVRTIIVPLGVPEQPKEKYTPQRSGLRERKRPESPKLTEPSVTEKWVPEEKIELWEIKLFGEKVEKQRAAMQEKSSTQQVAHNAVQIKQQLEEQLKAQRAAMQQKRLLEAQAGTNTSILTSVTGSPTVLKTLTSLAPGSTVLKTASGMTTILSPSNIVRKIQQVQPKIVTSGGVITVPVTSGVAGLRPIMKVQVPGSSGAITLRPTTQTIQLAPKPVATVTSNTTPTFTAVKLGSAAQVIGGQTAVIRAASPAPVRTATPTTSAQNVQIIQGPNGQLQVKGLMPGQQVIKLPDGRLQLISTIPQKVVSTQQAATQPLTPQKPIAIAASQATIRPHTVMVNSAGVPVSLPASLGGGTPTKIVINSQPGAMQQAILVSSPQSSTTPATVSIMTSAGPGIARIISPIKNAAGQVIQKVATPGSVMTVTNTPQGPRIIRHITSTPQIVTVQGGQSQSVQLKQQQLQQQQAIIAHQQATLQASQQLQPVGQQGQQPTQIQQIKLPGGQILQVAGTVGQSITVTPQQLAALQQQQLKQVRPGEVTSQVAGFSEQAVTGANVQDQIKQGIVSEAAKGSVVQSPLKSTNGENHTALQAQKSPDAGSQQKYAVTPQVVQE</sequence>
<dbReference type="InterPro" id="IPR001965">
    <property type="entry name" value="Znf_PHD"/>
</dbReference>
<feature type="coiled-coil region" evidence="7">
    <location>
        <begin position="1646"/>
        <end position="1676"/>
    </location>
</feature>
<evidence type="ECO:0000256" key="8">
    <source>
        <dbReference type="SAM" id="MobiDB-lite"/>
    </source>
</evidence>
<reference evidence="11" key="1">
    <citation type="journal article" date="2019" name="bioRxiv">
        <title>The Genome of the Zebra Mussel, Dreissena polymorpha: A Resource for Invasive Species Research.</title>
        <authorList>
            <person name="McCartney M.A."/>
            <person name="Auch B."/>
            <person name="Kono T."/>
            <person name="Mallez S."/>
            <person name="Zhang Y."/>
            <person name="Obille A."/>
            <person name="Becker A."/>
            <person name="Abrahante J.E."/>
            <person name="Garbe J."/>
            <person name="Badalamenti J.P."/>
            <person name="Herman A."/>
            <person name="Mangelson H."/>
            <person name="Liachko I."/>
            <person name="Sullivan S."/>
            <person name="Sone E.D."/>
            <person name="Koren S."/>
            <person name="Silverstein K.A.T."/>
            <person name="Beckman K.B."/>
            <person name="Gohl D.M."/>
        </authorList>
    </citation>
    <scope>NUCLEOTIDE SEQUENCE</scope>
    <source>
        <strain evidence="11">Duluth1</strain>
        <tissue evidence="11">Whole animal</tissue>
    </source>
</reference>
<evidence type="ECO:0000256" key="1">
    <source>
        <dbReference type="ARBA" id="ARBA00004123"/>
    </source>
</evidence>
<evidence type="ECO:0000313" key="12">
    <source>
        <dbReference type="Proteomes" id="UP000828390"/>
    </source>
</evidence>
<evidence type="ECO:0000256" key="4">
    <source>
        <dbReference type="ARBA" id="ARBA00022833"/>
    </source>
</evidence>
<feature type="compositionally biased region" description="Basic residues" evidence="8">
    <location>
        <begin position="1"/>
        <end position="17"/>
    </location>
</feature>
<dbReference type="PROSITE" id="PS01359">
    <property type="entry name" value="ZF_PHD_1"/>
    <property type="match status" value="1"/>
</dbReference>
<evidence type="ECO:0000256" key="2">
    <source>
        <dbReference type="ARBA" id="ARBA00022723"/>
    </source>
</evidence>
<dbReference type="InterPro" id="IPR018501">
    <property type="entry name" value="DDT_dom"/>
</dbReference>
<dbReference type="CDD" id="cd15559">
    <property type="entry name" value="PHD1_BPTF"/>
    <property type="match status" value="1"/>
</dbReference>
<feature type="region of interest" description="Disordered" evidence="8">
    <location>
        <begin position="493"/>
        <end position="536"/>
    </location>
</feature>
<feature type="region of interest" description="Disordered" evidence="8">
    <location>
        <begin position="674"/>
        <end position="702"/>
    </location>
</feature>
<comment type="subcellular location">
    <subcellularLocation>
        <location evidence="1">Nucleus</location>
    </subcellularLocation>
</comment>
<feature type="domain" description="PHD-type" evidence="9">
    <location>
        <begin position="326"/>
        <end position="373"/>
    </location>
</feature>
<feature type="region of interest" description="Disordered" evidence="8">
    <location>
        <begin position="607"/>
        <end position="627"/>
    </location>
</feature>
<dbReference type="PROSITE" id="PS50016">
    <property type="entry name" value="ZF_PHD_2"/>
    <property type="match status" value="1"/>
</dbReference>
<feature type="compositionally biased region" description="Basic residues" evidence="8">
    <location>
        <begin position="986"/>
        <end position="995"/>
    </location>
</feature>
<evidence type="ECO:0000256" key="6">
    <source>
        <dbReference type="PROSITE-ProRule" id="PRU00146"/>
    </source>
</evidence>
<keyword evidence="12" id="KW-1185">Reference proteome</keyword>
<feature type="compositionally biased region" description="Basic and acidic residues" evidence="8">
    <location>
        <begin position="676"/>
        <end position="688"/>
    </location>
</feature>
<dbReference type="GO" id="GO:0008270">
    <property type="term" value="F:zinc ion binding"/>
    <property type="evidence" value="ECO:0007669"/>
    <property type="project" value="UniProtKB-KW"/>
</dbReference>
<dbReference type="PANTHER" id="PTHR45975">
    <property type="entry name" value="NUCLEOSOME-REMODELING FACTOR SUBUNIT BPTF"/>
    <property type="match status" value="1"/>
</dbReference>
<dbReference type="Pfam" id="PF00628">
    <property type="entry name" value="PHD"/>
    <property type="match status" value="1"/>
</dbReference>
<evidence type="ECO:0000259" key="10">
    <source>
        <dbReference type="PROSITE" id="PS50827"/>
    </source>
</evidence>
<feature type="region of interest" description="Disordered" evidence="8">
    <location>
        <begin position="1579"/>
        <end position="1607"/>
    </location>
</feature>
<dbReference type="GO" id="GO:0006357">
    <property type="term" value="P:regulation of transcription by RNA polymerase II"/>
    <property type="evidence" value="ECO:0007669"/>
    <property type="project" value="InterPro"/>
</dbReference>
<dbReference type="GO" id="GO:0000978">
    <property type="term" value="F:RNA polymerase II cis-regulatory region sequence-specific DNA binding"/>
    <property type="evidence" value="ECO:0007669"/>
    <property type="project" value="TreeGrafter"/>
</dbReference>
<evidence type="ECO:0000256" key="7">
    <source>
        <dbReference type="SAM" id="Coils"/>
    </source>
</evidence>
<evidence type="ECO:0000259" key="9">
    <source>
        <dbReference type="PROSITE" id="PS50016"/>
    </source>
</evidence>
<dbReference type="Proteomes" id="UP000828390">
    <property type="component" value="Unassembled WGS sequence"/>
</dbReference>
<feature type="region of interest" description="Disordered" evidence="8">
    <location>
        <begin position="975"/>
        <end position="1008"/>
    </location>
</feature>
<dbReference type="SUPFAM" id="SSF57903">
    <property type="entry name" value="FYVE/PHD zinc finger"/>
    <property type="match status" value="1"/>
</dbReference>
<feature type="region of interest" description="Disordered" evidence="8">
    <location>
        <begin position="85"/>
        <end position="131"/>
    </location>
</feature>
<dbReference type="Pfam" id="PF02791">
    <property type="entry name" value="DDT"/>
    <property type="match status" value="1"/>
</dbReference>
<proteinExistence type="predicted"/>
<dbReference type="SMART" id="SM00571">
    <property type="entry name" value="DDT"/>
    <property type="match status" value="1"/>
</dbReference>
<dbReference type="EMBL" id="JAIWYP010000002">
    <property type="protein sequence ID" value="KAH3862970.1"/>
    <property type="molecule type" value="Genomic_DNA"/>
</dbReference>
<dbReference type="InterPro" id="IPR028941">
    <property type="entry name" value="WHIM2_dom"/>
</dbReference>
<dbReference type="InterPro" id="IPR013083">
    <property type="entry name" value="Znf_RING/FYVE/PHD"/>
</dbReference>
<dbReference type="InterPro" id="IPR028942">
    <property type="entry name" value="WHIM1_dom"/>
</dbReference>
<reference evidence="11" key="2">
    <citation type="submission" date="2020-11" db="EMBL/GenBank/DDBJ databases">
        <authorList>
            <person name="McCartney M.A."/>
            <person name="Auch B."/>
            <person name="Kono T."/>
            <person name="Mallez S."/>
            <person name="Becker A."/>
            <person name="Gohl D.M."/>
            <person name="Silverstein K.A.T."/>
            <person name="Koren S."/>
            <person name="Bechman K.B."/>
            <person name="Herman A."/>
            <person name="Abrahante J.E."/>
            <person name="Garbe J."/>
        </authorList>
    </citation>
    <scope>NUCLEOTIDE SEQUENCE</scope>
    <source>
        <strain evidence="11">Duluth1</strain>
        <tissue evidence="11">Whole animal</tissue>
    </source>
</reference>
<feature type="compositionally biased region" description="Low complexity" evidence="8">
    <location>
        <begin position="38"/>
        <end position="61"/>
    </location>
</feature>
<feature type="compositionally biased region" description="Basic and acidic residues" evidence="8">
    <location>
        <begin position="1579"/>
        <end position="1601"/>
    </location>
</feature>
<dbReference type="InterPro" id="IPR019786">
    <property type="entry name" value="Zinc_finger_PHD-type_CS"/>
</dbReference>
<feature type="compositionally biased region" description="Acidic residues" evidence="8">
    <location>
        <begin position="110"/>
        <end position="123"/>
    </location>
</feature>
<keyword evidence="3 6" id="KW-0863">Zinc-finger</keyword>
<feature type="compositionally biased region" description="Acidic residues" evidence="8">
    <location>
        <begin position="1243"/>
        <end position="1256"/>
    </location>
</feature>
<name>A0A9D4LQ64_DREPO</name>
<dbReference type="InterPro" id="IPR038028">
    <property type="entry name" value="BPTF"/>
</dbReference>
<feature type="region of interest" description="Disordered" evidence="8">
    <location>
        <begin position="1"/>
        <end position="70"/>
    </location>
</feature>
<evidence type="ECO:0000313" key="11">
    <source>
        <dbReference type="EMBL" id="KAH3862970.1"/>
    </source>
</evidence>
<feature type="compositionally biased region" description="Basic and acidic residues" evidence="8">
    <location>
        <begin position="996"/>
        <end position="1008"/>
    </location>
</feature>
<dbReference type="Pfam" id="PF15613">
    <property type="entry name" value="WSD"/>
    <property type="match status" value="1"/>
</dbReference>
<keyword evidence="5" id="KW-0539">Nucleus</keyword>
<dbReference type="FunFam" id="3.30.40.10:FF:000036">
    <property type="entry name" value="nucleosome-remodeling factor subunit BPTF isoform X1"/>
    <property type="match status" value="1"/>
</dbReference>
<feature type="region of interest" description="Disordered" evidence="8">
    <location>
        <begin position="2137"/>
        <end position="2176"/>
    </location>
</feature>
<dbReference type="InterPro" id="IPR019787">
    <property type="entry name" value="Znf_PHD-finger"/>
</dbReference>
<dbReference type="PANTHER" id="PTHR45975:SF2">
    <property type="entry name" value="NUCLEOSOME-REMODELING FACTOR SUBUNIT BPTF"/>
    <property type="match status" value="1"/>
</dbReference>
<evidence type="ECO:0000256" key="5">
    <source>
        <dbReference type="ARBA" id="ARBA00023242"/>
    </source>
</evidence>
<gene>
    <name evidence="11" type="ORF">DPMN_025946</name>
</gene>
<dbReference type="SMART" id="SM00249">
    <property type="entry name" value="PHD"/>
    <property type="match status" value="1"/>
</dbReference>
<keyword evidence="4" id="KW-0862">Zinc</keyword>
<dbReference type="InterPro" id="IPR011011">
    <property type="entry name" value="Znf_FYVE_PHD"/>
</dbReference>
<accession>A0A9D4LQ64</accession>
<organism evidence="11 12">
    <name type="scientific">Dreissena polymorpha</name>
    <name type="common">Zebra mussel</name>
    <name type="synonym">Mytilus polymorpha</name>
    <dbReference type="NCBI Taxonomy" id="45954"/>
    <lineage>
        <taxon>Eukaryota</taxon>
        <taxon>Metazoa</taxon>
        <taxon>Spiralia</taxon>
        <taxon>Lophotrochozoa</taxon>
        <taxon>Mollusca</taxon>
        <taxon>Bivalvia</taxon>
        <taxon>Autobranchia</taxon>
        <taxon>Heteroconchia</taxon>
        <taxon>Euheterodonta</taxon>
        <taxon>Imparidentia</taxon>
        <taxon>Neoheterodontei</taxon>
        <taxon>Myida</taxon>
        <taxon>Dreissenoidea</taxon>
        <taxon>Dreissenidae</taxon>
        <taxon>Dreissena</taxon>
    </lineage>
</organism>
<keyword evidence="2" id="KW-0479">Metal-binding</keyword>
<dbReference type="GO" id="GO:0016589">
    <property type="term" value="C:NURF complex"/>
    <property type="evidence" value="ECO:0007669"/>
    <property type="project" value="InterPro"/>
</dbReference>
<feature type="region of interest" description="Disordered" evidence="8">
    <location>
        <begin position="1243"/>
        <end position="1304"/>
    </location>
</feature>
<feature type="non-terminal residue" evidence="11">
    <location>
        <position position="1"/>
    </location>
</feature>
<protein>
    <submittedName>
        <fullName evidence="11">Uncharacterized protein</fullName>
    </submittedName>
</protein>
<feature type="compositionally biased region" description="Basic and acidic residues" evidence="8">
    <location>
        <begin position="1272"/>
        <end position="1285"/>
    </location>
</feature>
<feature type="domain" description="DDT" evidence="10">
    <location>
        <begin position="172"/>
        <end position="232"/>
    </location>
</feature>
<comment type="caution">
    <text evidence="11">The sequence shown here is derived from an EMBL/GenBank/DDBJ whole genome shotgun (WGS) entry which is preliminary data.</text>
</comment>
<evidence type="ECO:0000256" key="3">
    <source>
        <dbReference type="ARBA" id="ARBA00022771"/>
    </source>
</evidence>